<dbReference type="InterPro" id="IPR020471">
    <property type="entry name" value="AKR"/>
</dbReference>
<gene>
    <name evidence="2" type="ORF">H3V53_13310</name>
</gene>
<dbReference type="Proteomes" id="UP001386437">
    <property type="component" value="Unassembled WGS sequence"/>
</dbReference>
<dbReference type="PANTHER" id="PTHR42686:SF1">
    <property type="entry name" value="GH17980P-RELATED"/>
    <property type="match status" value="1"/>
</dbReference>
<dbReference type="EMBL" id="JACFYJ010000018">
    <property type="protein sequence ID" value="MEI5998144.1"/>
    <property type="molecule type" value="Genomic_DNA"/>
</dbReference>
<protein>
    <submittedName>
        <fullName evidence="2">Aldo/keto reductase</fullName>
    </submittedName>
</protein>
<dbReference type="SUPFAM" id="SSF51430">
    <property type="entry name" value="NAD(P)-linked oxidoreductase"/>
    <property type="match status" value="1"/>
</dbReference>
<feature type="domain" description="NADP-dependent oxidoreductase" evidence="1">
    <location>
        <begin position="19"/>
        <end position="323"/>
    </location>
</feature>
<dbReference type="Pfam" id="PF00248">
    <property type="entry name" value="Aldo_ket_red"/>
    <property type="match status" value="1"/>
</dbReference>
<keyword evidence="3" id="KW-1185">Reference proteome</keyword>
<dbReference type="InterPro" id="IPR036812">
    <property type="entry name" value="NAD(P)_OxRdtase_dom_sf"/>
</dbReference>
<evidence type="ECO:0000313" key="3">
    <source>
        <dbReference type="Proteomes" id="UP001386437"/>
    </source>
</evidence>
<dbReference type="RefSeq" id="WP_336598333.1">
    <property type="nucleotide sequence ID" value="NZ_JACFYJ010000018.1"/>
</dbReference>
<dbReference type="PROSITE" id="PS51257">
    <property type="entry name" value="PROKAR_LIPOPROTEIN"/>
    <property type="match status" value="1"/>
</dbReference>
<evidence type="ECO:0000313" key="2">
    <source>
        <dbReference type="EMBL" id="MEI5998144.1"/>
    </source>
</evidence>
<evidence type="ECO:0000259" key="1">
    <source>
        <dbReference type="Pfam" id="PF00248"/>
    </source>
</evidence>
<dbReference type="Gene3D" id="3.20.20.100">
    <property type="entry name" value="NADP-dependent oxidoreductase domain"/>
    <property type="match status" value="1"/>
</dbReference>
<dbReference type="InterPro" id="IPR023210">
    <property type="entry name" value="NADP_OxRdtase_dom"/>
</dbReference>
<dbReference type="PANTHER" id="PTHR42686">
    <property type="entry name" value="GH17980P-RELATED"/>
    <property type="match status" value="1"/>
</dbReference>
<sequence>MKANAKRTLPRGGLSMTALGLGCSQFGGLYRPMAAAEAAALADAAWSAGLRYFDTAPYYGYTLSERRVGQALGSRERAAYTLSTKVGRLMRPDASVKPGDDNWAEPLPFRPVYDYSYDGIMRSYEDSQQRLGLARIDVLYVHDIGRLTHGPQHLHYWTQLTDGGGFRALLALRSSGDIGGIGLGVNEWEVAADALNEVELDVILLAGRYTLLEQTALEPLLDVCLRLKTAIVVGGVFNSGVLAGNGKFNYADAPIEVIAKVNRLSALCERFEVPLPAAALQFPFAHPAVVSCVVGARSTLQLEQNIAWLEQTIPADFWAALRRAHLVGAQVPLPEWRP</sequence>
<organism evidence="2 3">
    <name type="scientific">Paraburkholderia bengalensis</name>
    <dbReference type="NCBI Taxonomy" id="2747562"/>
    <lineage>
        <taxon>Bacteria</taxon>
        <taxon>Pseudomonadati</taxon>
        <taxon>Pseudomonadota</taxon>
        <taxon>Betaproteobacteria</taxon>
        <taxon>Burkholderiales</taxon>
        <taxon>Burkholderiaceae</taxon>
        <taxon>Paraburkholderia</taxon>
    </lineage>
</organism>
<proteinExistence type="predicted"/>
<reference evidence="2 3" key="1">
    <citation type="journal article" date="2022" name="Arch. Microbiol.">
        <title>Paraburkholderia bengalensis sp. nov. isolated from roots of Oryza sativa, IR64.</title>
        <authorList>
            <person name="Nag P."/>
            <person name="Mondal N."/>
            <person name="Sarkar J."/>
            <person name="Das S."/>
        </authorList>
    </citation>
    <scope>NUCLEOTIDE SEQUENCE [LARGE SCALE GENOMIC DNA]</scope>
    <source>
        <strain evidence="2 3">IR64_4_BI</strain>
    </source>
</reference>
<name>A0ABU8IRN0_9BURK</name>
<accession>A0ABU8IRN0</accession>
<comment type="caution">
    <text evidence="2">The sequence shown here is derived from an EMBL/GenBank/DDBJ whole genome shotgun (WGS) entry which is preliminary data.</text>
</comment>